<protein>
    <submittedName>
        <fullName evidence="4">Integrase-like protein</fullName>
    </submittedName>
</protein>
<gene>
    <name evidence="4" type="ORF">B0F87_105182</name>
</gene>
<reference evidence="4 5" key="1">
    <citation type="submission" date="2018-02" db="EMBL/GenBank/DDBJ databases">
        <title>Subsurface microbial communities from deep shales in Ohio and West Virginia, USA.</title>
        <authorList>
            <person name="Wrighton K."/>
        </authorList>
    </citation>
    <scope>NUCLEOTIDE SEQUENCE [LARGE SCALE GENOMIC DNA]</scope>
    <source>
        <strain evidence="4 5">OWC-DMM</strain>
    </source>
</reference>
<comment type="similarity">
    <text evidence="2">Belongs to the transposase IS3/IS150/IS904 family.</text>
</comment>
<dbReference type="EMBL" id="PTIZ01000005">
    <property type="protein sequence ID" value="PPK75710.1"/>
    <property type="molecule type" value="Genomic_DNA"/>
</dbReference>
<proteinExistence type="inferred from homology"/>
<dbReference type="InterPro" id="IPR012337">
    <property type="entry name" value="RNaseH-like_sf"/>
</dbReference>
<evidence type="ECO:0000256" key="1">
    <source>
        <dbReference type="ARBA" id="ARBA00037276"/>
    </source>
</evidence>
<dbReference type="GO" id="GO:0015074">
    <property type="term" value="P:DNA integration"/>
    <property type="evidence" value="ECO:0007669"/>
    <property type="project" value="InterPro"/>
</dbReference>
<dbReference type="PANTHER" id="PTHR46889:SF6">
    <property type="entry name" value="TRANSPOSASE INSF FOR INSERTION SEQUENCE IS3B"/>
    <property type="match status" value="1"/>
</dbReference>
<comment type="caution">
    <text evidence="4">The sequence shown here is derived from an EMBL/GenBank/DDBJ whole genome shotgun (WGS) entry which is preliminary data.</text>
</comment>
<dbReference type="InterPro" id="IPR050900">
    <property type="entry name" value="Transposase_IS3/IS150/IS904"/>
</dbReference>
<dbReference type="SUPFAM" id="SSF53098">
    <property type="entry name" value="Ribonuclease H-like"/>
    <property type="match status" value="1"/>
</dbReference>
<accession>A0A2S6HE46</accession>
<dbReference type="PANTHER" id="PTHR46889">
    <property type="entry name" value="TRANSPOSASE INSF FOR INSERTION SEQUENCE IS3B-RELATED"/>
    <property type="match status" value="1"/>
</dbReference>
<evidence type="ECO:0000313" key="4">
    <source>
        <dbReference type="EMBL" id="PPK75710.1"/>
    </source>
</evidence>
<sequence length="106" mass="12177">MQDNGWRAKAVKKYKATTNSNHSLPVAPNLLAQNFEADILDPKWVSNITTIWTEEGWLYLAVVLELFSRRVMDWVMAERMTVIRVCDALNMALWWPILLGSLSKAL</sequence>
<dbReference type="RefSeq" id="WP_146086224.1">
    <property type="nucleotide sequence ID" value="NZ_PTIZ01000005.1"/>
</dbReference>
<evidence type="ECO:0000313" key="5">
    <source>
        <dbReference type="Proteomes" id="UP000240010"/>
    </source>
</evidence>
<feature type="domain" description="Integrase catalytic" evidence="3">
    <location>
        <begin position="43"/>
        <end position="95"/>
    </location>
</feature>
<name>A0A2S6HE46_9GAMM</name>
<evidence type="ECO:0000259" key="3">
    <source>
        <dbReference type="Pfam" id="PF00665"/>
    </source>
</evidence>
<dbReference type="InterPro" id="IPR001584">
    <property type="entry name" value="Integrase_cat-core"/>
</dbReference>
<dbReference type="Pfam" id="PF00665">
    <property type="entry name" value="rve"/>
    <property type="match status" value="1"/>
</dbReference>
<organism evidence="4 5">
    <name type="scientific">Methylobacter tundripaludum</name>
    <dbReference type="NCBI Taxonomy" id="173365"/>
    <lineage>
        <taxon>Bacteria</taxon>
        <taxon>Pseudomonadati</taxon>
        <taxon>Pseudomonadota</taxon>
        <taxon>Gammaproteobacteria</taxon>
        <taxon>Methylococcales</taxon>
        <taxon>Methylococcaceae</taxon>
        <taxon>Methylobacter</taxon>
    </lineage>
</organism>
<dbReference type="Proteomes" id="UP000240010">
    <property type="component" value="Unassembled WGS sequence"/>
</dbReference>
<evidence type="ECO:0000256" key="2">
    <source>
        <dbReference type="ARBA" id="ARBA00043964"/>
    </source>
</evidence>
<comment type="function">
    <text evidence="1">Involved in the transposition of the insertion sequence IS3.</text>
</comment>
<dbReference type="AlphaFoldDB" id="A0A2S6HE46"/>